<evidence type="ECO:0000256" key="11">
    <source>
        <dbReference type="ARBA" id="ARBA00023098"/>
    </source>
</evidence>
<accession>A0A9N9DFY3</accession>
<keyword evidence="6 14" id="KW-0444">Lipid biosynthesis</keyword>
<dbReference type="Pfam" id="PF00550">
    <property type="entry name" value="PP-binding"/>
    <property type="match status" value="1"/>
</dbReference>
<dbReference type="GO" id="GO:0000035">
    <property type="term" value="F:acyl binding"/>
    <property type="evidence" value="ECO:0007669"/>
    <property type="project" value="TreeGrafter"/>
</dbReference>
<dbReference type="PROSITE" id="PS00012">
    <property type="entry name" value="PHOSPHOPANTETHEINE"/>
    <property type="match status" value="1"/>
</dbReference>
<keyword evidence="5 14" id="KW-0596">Phosphopantetheine</keyword>
<evidence type="ECO:0000259" key="15">
    <source>
        <dbReference type="PROSITE" id="PS50075"/>
    </source>
</evidence>
<keyword evidence="11" id="KW-0443">Lipid metabolism</keyword>
<evidence type="ECO:0000256" key="10">
    <source>
        <dbReference type="ARBA" id="ARBA00022982"/>
    </source>
</evidence>
<dbReference type="AlphaFoldDB" id="A0A9N9DFY3"/>
<reference evidence="16" key="1">
    <citation type="submission" date="2021-06" db="EMBL/GenBank/DDBJ databases">
        <authorList>
            <person name="Kallberg Y."/>
            <person name="Tangrot J."/>
            <person name="Rosling A."/>
        </authorList>
    </citation>
    <scope>NUCLEOTIDE SEQUENCE</scope>
    <source>
        <strain evidence="16">FL966</strain>
    </source>
</reference>
<comment type="similarity">
    <text evidence="3">Belongs to the acyl carrier protein (ACP) family.</text>
</comment>
<dbReference type="InterPro" id="IPR006162">
    <property type="entry name" value="Ppantetheine_attach_site"/>
</dbReference>
<dbReference type="NCBIfam" id="NF002148">
    <property type="entry name" value="PRK00982.1-2"/>
    <property type="match status" value="1"/>
</dbReference>
<comment type="function">
    <text evidence="14">Carrier of the growing fatty acid chain in fatty acid biosynthesis.</text>
</comment>
<keyword evidence="12" id="KW-0496">Mitochondrion</keyword>
<evidence type="ECO:0000313" key="16">
    <source>
        <dbReference type="EMBL" id="CAG8639838.1"/>
    </source>
</evidence>
<evidence type="ECO:0000256" key="14">
    <source>
        <dbReference type="RuleBase" id="RU000722"/>
    </source>
</evidence>
<dbReference type="OrthoDB" id="448946at2759"/>
<evidence type="ECO:0000256" key="4">
    <source>
        <dbReference type="ARBA" id="ARBA00022448"/>
    </source>
</evidence>
<dbReference type="GO" id="GO:0099128">
    <property type="term" value="C:mitochondrial [2Fe-2S] assembly complex"/>
    <property type="evidence" value="ECO:0007669"/>
    <property type="project" value="UniProtKB-ARBA"/>
</dbReference>
<keyword evidence="4" id="KW-0813">Transport</keyword>
<gene>
    <name evidence="16" type="ORF">CPELLU_LOCUS8802</name>
</gene>
<keyword evidence="7" id="KW-0597">Phosphoprotein</keyword>
<evidence type="ECO:0000256" key="12">
    <source>
        <dbReference type="ARBA" id="ARBA00023128"/>
    </source>
</evidence>
<evidence type="ECO:0000256" key="3">
    <source>
        <dbReference type="ARBA" id="ARBA00010930"/>
    </source>
</evidence>
<evidence type="ECO:0000313" key="17">
    <source>
        <dbReference type="Proteomes" id="UP000789759"/>
    </source>
</evidence>
<dbReference type="Proteomes" id="UP000789759">
    <property type="component" value="Unassembled WGS sequence"/>
</dbReference>
<evidence type="ECO:0000256" key="13">
    <source>
        <dbReference type="ARBA" id="ARBA00023160"/>
    </source>
</evidence>
<evidence type="ECO:0000256" key="5">
    <source>
        <dbReference type="ARBA" id="ARBA00022450"/>
    </source>
</evidence>
<dbReference type="HAMAP" id="MF_01217">
    <property type="entry name" value="Acyl_carrier"/>
    <property type="match status" value="1"/>
</dbReference>
<dbReference type="PANTHER" id="PTHR20863">
    <property type="entry name" value="ACYL CARRIER PROTEIN"/>
    <property type="match status" value="1"/>
</dbReference>
<dbReference type="InterPro" id="IPR009081">
    <property type="entry name" value="PP-bd_ACP"/>
</dbReference>
<name>A0A9N9DFY3_9GLOM</name>
<keyword evidence="13 14" id="KW-0275">Fatty acid biosynthesis</keyword>
<evidence type="ECO:0000256" key="8">
    <source>
        <dbReference type="ARBA" id="ARBA00022832"/>
    </source>
</evidence>
<feature type="non-terminal residue" evidence="16">
    <location>
        <position position="124"/>
    </location>
</feature>
<comment type="subcellular location">
    <subcellularLocation>
        <location evidence="1">Mitochondrion</location>
    </subcellularLocation>
</comment>
<proteinExistence type="inferred from homology"/>
<keyword evidence="10" id="KW-0249">Electron transport</keyword>
<evidence type="ECO:0000256" key="7">
    <source>
        <dbReference type="ARBA" id="ARBA00022553"/>
    </source>
</evidence>
<comment type="pathway">
    <text evidence="2">Lipid metabolism; fatty acid biosynthesis.</text>
</comment>
<dbReference type="GO" id="GO:0000036">
    <property type="term" value="F:acyl carrier activity"/>
    <property type="evidence" value="ECO:0007669"/>
    <property type="project" value="TreeGrafter"/>
</dbReference>
<evidence type="ECO:0000256" key="6">
    <source>
        <dbReference type="ARBA" id="ARBA00022516"/>
    </source>
</evidence>
<organism evidence="16 17">
    <name type="scientific">Cetraspora pellucida</name>
    <dbReference type="NCBI Taxonomy" id="1433469"/>
    <lineage>
        <taxon>Eukaryota</taxon>
        <taxon>Fungi</taxon>
        <taxon>Fungi incertae sedis</taxon>
        <taxon>Mucoromycota</taxon>
        <taxon>Glomeromycotina</taxon>
        <taxon>Glomeromycetes</taxon>
        <taxon>Diversisporales</taxon>
        <taxon>Gigasporaceae</taxon>
        <taxon>Cetraspora</taxon>
    </lineage>
</organism>
<dbReference type="PANTHER" id="PTHR20863:SF28">
    <property type="entry name" value="ACYL CARRIER PROTEIN, MITOCHONDRIAL"/>
    <property type="match status" value="1"/>
</dbReference>
<dbReference type="Gene3D" id="1.10.1200.10">
    <property type="entry name" value="ACP-like"/>
    <property type="match status" value="1"/>
</dbReference>
<dbReference type="FunFam" id="1.10.1200.10:FF:000003">
    <property type="entry name" value="Acyl carrier protein"/>
    <property type="match status" value="1"/>
</dbReference>
<evidence type="ECO:0000256" key="9">
    <source>
        <dbReference type="ARBA" id="ARBA00022946"/>
    </source>
</evidence>
<comment type="caution">
    <text evidence="16">The sequence shown here is derived from an EMBL/GenBank/DDBJ whole genome shotgun (WGS) entry which is preliminary data.</text>
</comment>
<sequence>MNRFSTRTNLYRLRSAGFSIFHQQVYRKLPVLATSLSKIKIISSQSLYSTTAGLSRSNIEARIMEILKSFDKVDSTKVTPEARFADDLGLDSLDTVEVVMNIEEDFSIEIPDKEADEIRSIKDA</sequence>
<dbReference type="InterPro" id="IPR036736">
    <property type="entry name" value="ACP-like_sf"/>
</dbReference>
<protein>
    <recommendedName>
        <fullName evidence="14">Acyl carrier protein</fullName>
    </recommendedName>
</protein>
<evidence type="ECO:0000256" key="1">
    <source>
        <dbReference type="ARBA" id="ARBA00004173"/>
    </source>
</evidence>
<dbReference type="NCBIfam" id="TIGR00517">
    <property type="entry name" value="acyl_carrier"/>
    <property type="match status" value="1"/>
</dbReference>
<dbReference type="EMBL" id="CAJVQA010006397">
    <property type="protein sequence ID" value="CAG8639838.1"/>
    <property type="molecule type" value="Genomic_DNA"/>
</dbReference>
<evidence type="ECO:0000256" key="2">
    <source>
        <dbReference type="ARBA" id="ARBA00005194"/>
    </source>
</evidence>
<keyword evidence="9" id="KW-0809">Transit peptide</keyword>
<dbReference type="InterPro" id="IPR003231">
    <property type="entry name" value="ACP"/>
</dbReference>
<keyword evidence="8" id="KW-0276">Fatty acid metabolism</keyword>
<dbReference type="SUPFAM" id="SSF47336">
    <property type="entry name" value="ACP-like"/>
    <property type="match status" value="1"/>
</dbReference>
<feature type="domain" description="Carrier" evidence="15">
    <location>
        <begin position="57"/>
        <end position="124"/>
    </location>
</feature>
<dbReference type="PROSITE" id="PS50075">
    <property type="entry name" value="CARRIER"/>
    <property type="match status" value="1"/>
</dbReference>
<keyword evidence="17" id="KW-1185">Reference proteome</keyword>